<name>A0AA36XIS2_9NEIS</name>
<protein>
    <submittedName>
        <fullName evidence="1">MazF family toxin-antitoxin system</fullName>
    </submittedName>
</protein>
<proteinExistence type="predicted"/>
<evidence type="ECO:0000313" key="2">
    <source>
        <dbReference type="Proteomes" id="UP000004982"/>
    </source>
</evidence>
<gene>
    <name evidence="1" type="ORF">HMPREF9418_2815</name>
</gene>
<dbReference type="Proteomes" id="UP000004982">
    <property type="component" value="Unassembled WGS sequence"/>
</dbReference>
<dbReference type="AlphaFoldDB" id="A0AA36XIS2"/>
<organism evidence="1 2">
    <name type="scientific">Neisseria macacae ATCC 33926</name>
    <dbReference type="NCBI Taxonomy" id="997348"/>
    <lineage>
        <taxon>Bacteria</taxon>
        <taxon>Pseudomonadati</taxon>
        <taxon>Pseudomonadota</taxon>
        <taxon>Betaproteobacteria</taxon>
        <taxon>Neisseriales</taxon>
        <taxon>Neisseriaceae</taxon>
        <taxon>Neisseria</taxon>
    </lineage>
</organism>
<reference evidence="1 2" key="1">
    <citation type="submission" date="2011-05" db="EMBL/GenBank/DDBJ databases">
        <authorList>
            <person name="Muzny D."/>
            <person name="Qin X."/>
            <person name="Deng J."/>
            <person name="Jiang H."/>
            <person name="Liu Y."/>
            <person name="Qu J."/>
            <person name="Song X.-Z."/>
            <person name="Zhang L."/>
            <person name="Thornton R."/>
            <person name="Coyle M."/>
            <person name="Francisco L."/>
            <person name="Jackson L."/>
            <person name="Javaid M."/>
            <person name="Korchina V."/>
            <person name="Kovar C."/>
            <person name="Mata R."/>
            <person name="Mathew T."/>
            <person name="Ngo R."/>
            <person name="Nguyen L."/>
            <person name="Nguyen N."/>
            <person name="Okwuonu G."/>
            <person name="Ongeri F."/>
            <person name="Pham C."/>
            <person name="Simmons D."/>
            <person name="Wilczek-Boney K."/>
            <person name="Hale W."/>
            <person name="Jakkamsetti A."/>
            <person name="Pham P."/>
            <person name="Ruth R."/>
            <person name="San Lucas F."/>
            <person name="Warren J."/>
            <person name="Zhang J."/>
            <person name="Zhao Z."/>
            <person name="Zhou C."/>
            <person name="Zhu D."/>
            <person name="Lee S."/>
            <person name="Bess C."/>
            <person name="Blankenburg K."/>
            <person name="Forbes L."/>
            <person name="Fu Q."/>
            <person name="Gubbala S."/>
            <person name="Hirani K."/>
            <person name="Jayaseelan J.C."/>
            <person name="Lara F."/>
            <person name="Munidasa M."/>
            <person name="Palculict T."/>
            <person name="Patil S."/>
            <person name="Pu L.-L."/>
            <person name="Saada N."/>
            <person name="Tang L."/>
            <person name="Weissenberger G."/>
            <person name="Zhu Y."/>
            <person name="Hemphill L."/>
            <person name="Shang Y."/>
            <person name="Youmans B."/>
            <person name="Ayvaz T."/>
            <person name="Ross M."/>
            <person name="Santibanez J."/>
            <person name="Aqrawi P."/>
            <person name="Gross S."/>
            <person name="Joshi V."/>
            <person name="Fowler G."/>
            <person name="Nazareth L."/>
            <person name="Reid J."/>
            <person name="Worley K."/>
            <person name="Petrosino J."/>
            <person name="Highlander S."/>
            <person name="Gibbs R."/>
        </authorList>
    </citation>
    <scope>NUCLEOTIDE SEQUENCE [LARGE SCALE GENOMIC DNA]</scope>
    <source>
        <strain evidence="1 2">ATCC 33926</strain>
    </source>
</reference>
<sequence>MSILLSFWFSDDVCPSGFQDEAVSESENCCGMTVFTPSLSSIVFMNFTPPKTNRQFGNRLIFTVIPKLSG</sequence>
<dbReference type="EMBL" id="AFQE01000140">
    <property type="protein sequence ID" value="EGQ74371.1"/>
    <property type="molecule type" value="Genomic_DNA"/>
</dbReference>
<accession>A0AA36XIS2</accession>
<comment type="caution">
    <text evidence="1">The sequence shown here is derived from an EMBL/GenBank/DDBJ whole genome shotgun (WGS) entry which is preliminary data.</text>
</comment>
<evidence type="ECO:0000313" key="1">
    <source>
        <dbReference type="EMBL" id="EGQ74371.1"/>
    </source>
</evidence>